<comment type="caution">
    <text evidence="2">The sequence shown here is derived from an EMBL/GenBank/DDBJ whole genome shotgun (WGS) entry which is preliminary data.</text>
</comment>
<dbReference type="InterPro" id="IPR047789">
    <property type="entry name" value="CU044_5270-like"/>
</dbReference>
<evidence type="ECO:0000313" key="2">
    <source>
        <dbReference type="EMBL" id="OUC99178.1"/>
    </source>
</evidence>
<evidence type="ECO:0000256" key="1">
    <source>
        <dbReference type="SAM" id="Phobius"/>
    </source>
</evidence>
<keyword evidence="1" id="KW-1133">Transmembrane helix</keyword>
<keyword evidence="3" id="KW-1185">Reference proteome</keyword>
<organism evidence="2 3">
    <name type="scientific">Streptosporangium minutum</name>
    <dbReference type="NCBI Taxonomy" id="569862"/>
    <lineage>
        <taxon>Bacteria</taxon>
        <taxon>Bacillati</taxon>
        <taxon>Actinomycetota</taxon>
        <taxon>Actinomycetes</taxon>
        <taxon>Streptosporangiales</taxon>
        <taxon>Streptosporangiaceae</taxon>
        <taxon>Streptosporangium</taxon>
    </lineage>
</organism>
<dbReference type="RefSeq" id="WP_086568150.1">
    <property type="nucleotide sequence ID" value="NZ_NGFP01000010.1"/>
</dbReference>
<sequence length="347" mass="37539">MDELTEVRELYGRPDDDPFAKTRVQARMRAATRRRLPWQAGVAGLATAAAVAAAVFVPGMTTSAPALSPSSGNSTTSPGNSTTVLSGHSILLAAATRAEAAPEGAYWHVKRLYTMRWAKPYGKEGDTYQLETSNLVENWISKEGRAWSGVRKLATRPLDVEAWRRDGSPAEWKVEDGGFSTSPGEGKLVPHKGRQKFPLLEGEQLTLEEVKALPADPEALKNRMLDAIRASDVVEDAVDDNLPRVLASLLYELPTSPEVRGAAYRALAALPSVRVEGDTTDPRGRPGVAVTFPIQQGRPTQGRLIIDRDTSMVLAFLVTGMPDKGDRTEVVLESGWTDSEPVAPTAE</sequence>
<accession>A0A243RVF5</accession>
<keyword evidence="1" id="KW-0812">Transmembrane</keyword>
<proteinExistence type="predicted"/>
<gene>
    <name evidence="2" type="ORF">CA984_03815</name>
</gene>
<evidence type="ECO:0008006" key="4">
    <source>
        <dbReference type="Google" id="ProtNLM"/>
    </source>
</evidence>
<dbReference type="NCBIfam" id="NF038083">
    <property type="entry name" value="CU044_5270_fam"/>
    <property type="match status" value="1"/>
</dbReference>
<evidence type="ECO:0000313" key="3">
    <source>
        <dbReference type="Proteomes" id="UP000194761"/>
    </source>
</evidence>
<dbReference type="Proteomes" id="UP000194761">
    <property type="component" value="Unassembled WGS sequence"/>
</dbReference>
<keyword evidence="1" id="KW-0472">Membrane</keyword>
<dbReference type="EMBL" id="NGFP01000010">
    <property type="protein sequence ID" value="OUC99178.1"/>
    <property type="molecule type" value="Genomic_DNA"/>
</dbReference>
<dbReference type="AlphaFoldDB" id="A0A243RVF5"/>
<feature type="transmembrane region" description="Helical" evidence="1">
    <location>
        <begin position="36"/>
        <end position="57"/>
    </location>
</feature>
<name>A0A243RVF5_9ACTN</name>
<protein>
    <recommendedName>
        <fullName evidence="4">CU044_5270 family protein</fullName>
    </recommendedName>
</protein>
<reference evidence="2 3" key="1">
    <citation type="submission" date="2017-05" db="EMBL/GenBank/DDBJ databases">
        <title>Biotechnological potential of actinobacteria isolated from South African environments.</title>
        <authorList>
            <person name="Le Roes-Hill M."/>
            <person name="Prins A."/>
            <person name="Durrell K.A."/>
        </authorList>
    </citation>
    <scope>NUCLEOTIDE SEQUENCE [LARGE SCALE GENOMIC DNA]</scope>
    <source>
        <strain evidence="2">M26</strain>
    </source>
</reference>